<evidence type="ECO:0000313" key="2">
    <source>
        <dbReference type="Proteomes" id="UP000003959"/>
    </source>
</evidence>
<name>F4XKR1_9CYAN</name>
<dbReference type="AlphaFoldDB" id="F4XKR1"/>
<proteinExistence type="predicted"/>
<feature type="non-terminal residue" evidence="1">
    <location>
        <position position="1"/>
    </location>
</feature>
<evidence type="ECO:0000313" key="1">
    <source>
        <dbReference type="EMBL" id="EGJ34812.1"/>
    </source>
</evidence>
<keyword evidence="2" id="KW-1185">Reference proteome</keyword>
<organism evidence="1 2">
    <name type="scientific">Moorena producens 3L</name>
    <dbReference type="NCBI Taxonomy" id="489825"/>
    <lineage>
        <taxon>Bacteria</taxon>
        <taxon>Bacillati</taxon>
        <taxon>Cyanobacteriota</taxon>
        <taxon>Cyanophyceae</taxon>
        <taxon>Coleofasciculales</taxon>
        <taxon>Coleofasciculaceae</taxon>
        <taxon>Moorena</taxon>
    </lineage>
</organism>
<dbReference type="Proteomes" id="UP000003959">
    <property type="component" value="Unassembled WGS sequence"/>
</dbReference>
<protein>
    <submittedName>
        <fullName evidence="1">Uncharacterized protein</fullName>
    </submittedName>
</protein>
<gene>
    <name evidence="1" type="ORF">LYNGBM3L_12180</name>
</gene>
<reference evidence="2" key="1">
    <citation type="journal article" date="2011" name="Proc. Natl. Acad. Sci. U.S.A.">
        <title>Genomic insights into the physiology and ecology of the marine filamentous cyanobacterium Lyngbya majuscula.</title>
        <authorList>
            <person name="Jones A.C."/>
            <person name="Monroe E.A."/>
            <person name="Podell S."/>
            <person name="Hess W.R."/>
            <person name="Klages S."/>
            <person name="Esquenazi E."/>
            <person name="Niessen S."/>
            <person name="Hoover H."/>
            <person name="Rothmann M."/>
            <person name="Lasken R.S."/>
            <person name="Yates J.R.III."/>
            <person name="Reinhardt R."/>
            <person name="Kube M."/>
            <person name="Burkart M.D."/>
            <person name="Allen E.E."/>
            <person name="Dorrestein P.C."/>
            <person name="Gerwick W.H."/>
            <person name="Gerwick L."/>
        </authorList>
    </citation>
    <scope>NUCLEOTIDE SEQUENCE [LARGE SCALE GENOMIC DNA]</scope>
    <source>
        <strain evidence="2">3L</strain>
    </source>
</reference>
<sequence>IWPSIVFMMGIQPDLSLPLNVSIQLSAISYQLSAFSFQLSAFSYQLMGPMGRSLCQATDGAFE</sequence>
<dbReference type="HOGENOM" id="CLU_2872991_0_0_3"/>
<accession>F4XKR1</accession>
<dbReference type="EMBL" id="GL890826">
    <property type="protein sequence ID" value="EGJ34812.1"/>
    <property type="molecule type" value="Genomic_DNA"/>
</dbReference>